<feature type="disulfide bond" evidence="2">
    <location>
        <begin position="157"/>
        <end position="170"/>
    </location>
</feature>
<dbReference type="EMBL" id="QQAZ01000001">
    <property type="protein sequence ID" value="RDI55380.1"/>
    <property type="molecule type" value="Genomic_DNA"/>
</dbReference>
<reference evidence="4 5" key="1">
    <citation type="submission" date="2018-07" db="EMBL/GenBank/DDBJ databases">
        <title>Genomic Encyclopedia of Type Strains, Phase IV (KMG-IV): sequencing the most valuable type-strain genomes for metagenomic binning, comparative biology and taxonomic classification.</title>
        <authorList>
            <person name="Goeker M."/>
        </authorList>
    </citation>
    <scope>NUCLEOTIDE SEQUENCE [LARGE SCALE GENOMIC DNA]</scope>
    <source>
        <strain evidence="4 5">DSM 44952</strain>
    </source>
</reference>
<keyword evidence="4" id="KW-0378">Hydrolase</keyword>
<dbReference type="GO" id="GO:0019433">
    <property type="term" value="P:triglyceride catabolic process"/>
    <property type="evidence" value="ECO:0007669"/>
    <property type="project" value="TreeGrafter"/>
</dbReference>
<dbReference type="Proteomes" id="UP000255355">
    <property type="component" value="Unassembled WGS sequence"/>
</dbReference>
<sequence>MSQPHCGNYEADNDGMAPRRRSLVRLVLSASLVAVGAAGLPGEAAAGPVHRYVALGDSYAAVGSWTRMNGNPVGCLRAGDNYPADVARRVGAAQFVDVTCSAATTEHMTRPQVPNLYGVPVGGLNAPQFDALTPDTDLVSATLGGDDIDFSDILQACARFAFADPRGHRCTDHFTAGGVDRIAADIDAVAPKIGAVLDDIHARSPRATVVLAGYLPILPSDGGSCFPQIPVAAGDAPYLRDVQRRLNDMLAATAAQHGSHFADPDVPGRDACQPAGANWLNPVDPHPLSTWPFHPNATGQAFIADRIVEAVR</sequence>
<protein>
    <submittedName>
        <fullName evidence="4">GDSL-like lipase/acylhydrolase family protein</fullName>
    </submittedName>
</protein>
<evidence type="ECO:0000256" key="2">
    <source>
        <dbReference type="PIRSR" id="PIRSR637460-2"/>
    </source>
</evidence>
<comment type="caution">
    <text evidence="4">The sequence shown here is derived from an EMBL/GenBank/DDBJ whole genome shotgun (WGS) entry which is preliminary data.</text>
</comment>
<dbReference type="PANTHER" id="PTHR37981">
    <property type="entry name" value="LIPASE 2"/>
    <property type="match status" value="1"/>
</dbReference>
<proteinExistence type="predicted"/>
<dbReference type="Pfam" id="PF13472">
    <property type="entry name" value="Lipase_GDSL_2"/>
    <property type="match status" value="1"/>
</dbReference>
<name>A0A370HF94_9NOCA</name>
<evidence type="ECO:0000259" key="3">
    <source>
        <dbReference type="Pfam" id="PF13472"/>
    </source>
</evidence>
<keyword evidence="5" id="KW-1185">Reference proteome</keyword>
<dbReference type="Gene3D" id="3.40.50.1110">
    <property type="entry name" value="SGNH hydrolase"/>
    <property type="match status" value="1"/>
</dbReference>
<dbReference type="InterPro" id="IPR013830">
    <property type="entry name" value="SGNH_hydro"/>
</dbReference>
<feature type="domain" description="SGNH hydrolase-type esterase" evidence="3">
    <location>
        <begin position="54"/>
        <end position="301"/>
    </location>
</feature>
<dbReference type="STRING" id="1210089.GCA_001613165_02228"/>
<feature type="active site" evidence="1">
    <location>
        <position position="294"/>
    </location>
</feature>
<dbReference type="PANTHER" id="PTHR37981:SF1">
    <property type="entry name" value="SGNH HYDROLASE-TYPE ESTERASE DOMAIN-CONTAINING PROTEIN"/>
    <property type="match status" value="1"/>
</dbReference>
<dbReference type="CDD" id="cd01823">
    <property type="entry name" value="SEST_like"/>
    <property type="match status" value="1"/>
</dbReference>
<dbReference type="InterPro" id="IPR036514">
    <property type="entry name" value="SGNH_hydro_sf"/>
</dbReference>
<dbReference type="AlphaFoldDB" id="A0A370HF94"/>
<dbReference type="GO" id="GO:0004806">
    <property type="term" value="F:triacylglycerol lipase activity"/>
    <property type="evidence" value="ECO:0007669"/>
    <property type="project" value="TreeGrafter"/>
</dbReference>
<accession>A0A370HF94</accession>
<evidence type="ECO:0000256" key="1">
    <source>
        <dbReference type="PIRSR" id="PIRSR637460-1"/>
    </source>
</evidence>
<evidence type="ECO:0000313" key="5">
    <source>
        <dbReference type="Proteomes" id="UP000255355"/>
    </source>
</evidence>
<feature type="disulfide bond" evidence="2">
    <location>
        <begin position="225"/>
        <end position="272"/>
    </location>
</feature>
<evidence type="ECO:0000313" key="4">
    <source>
        <dbReference type="EMBL" id="RDI55380.1"/>
    </source>
</evidence>
<organism evidence="4 5">
    <name type="scientific">Nocardia mexicana</name>
    <dbReference type="NCBI Taxonomy" id="279262"/>
    <lineage>
        <taxon>Bacteria</taxon>
        <taxon>Bacillati</taxon>
        <taxon>Actinomycetota</taxon>
        <taxon>Actinomycetes</taxon>
        <taxon>Mycobacteriales</taxon>
        <taxon>Nocardiaceae</taxon>
        <taxon>Nocardia</taxon>
    </lineage>
</organism>
<dbReference type="InterPro" id="IPR037460">
    <property type="entry name" value="SEST-like"/>
</dbReference>
<dbReference type="SUPFAM" id="SSF52266">
    <property type="entry name" value="SGNH hydrolase"/>
    <property type="match status" value="1"/>
</dbReference>
<gene>
    <name evidence="4" type="ORF">DFR68_101213</name>
</gene>
<feature type="active site" description="Nucleophile" evidence="1">
    <location>
        <position position="58"/>
    </location>
</feature>
<keyword evidence="2" id="KW-1015">Disulfide bond</keyword>
<feature type="disulfide bond" evidence="2">
    <location>
        <begin position="75"/>
        <end position="100"/>
    </location>
</feature>